<reference evidence="1 2" key="1">
    <citation type="journal article" date="2018" name="Mol. Biol. Evol.">
        <title>Analysis of the draft genome of the red seaweed Gracilariopsis chorda provides insights into genome size evolution in Rhodophyta.</title>
        <authorList>
            <person name="Lee J."/>
            <person name="Yang E.C."/>
            <person name="Graf L."/>
            <person name="Yang J.H."/>
            <person name="Qiu H."/>
            <person name="Zel Zion U."/>
            <person name="Chan C.X."/>
            <person name="Stephens T.G."/>
            <person name="Weber A.P.M."/>
            <person name="Boo G.H."/>
            <person name="Boo S.M."/>
            <person name="Kim K.M."/>
            <person name="Shin Y."/>
            <person name="Jung M."/>
            <person name="Lee S.J."/>
            <person name="Yim H.S."/>
            <person name="Lee J.H."/>
            <person name="Bhattacharya D."/>
            <person name="Yoon H.S."/>
        </authorList>
    </citation>
    <scope>NUCLEOTIDE SEQUENCE [LARGE SCALE GENOMIC DNA]</scope>
    <source>
        <strain evidence="1 2">SKKU-2015</strain>
        <tissue evidence="1">Whole body</tissue>
    </source>
</reference>
<name>A0A2V3ILU4_9FLOR</name>
<gene>
    <name evidence="1" type="ORF">BWQ96_08196</name>
</gene>
<dbReference type="EMBL" id="NBIV01000177">
    <property type="protein sequence ID" value="PXF42090.1"/>
    <property type="molecule type" value="Genomic_DNA"/>
</dbReference>
<protein>
    <submittedName>
        <fullName evidence="1">Uncharacterized protein</fullName>
    </submittedName>
</protein>
<dbReference type="OrthoDB" id="3725at2759"/>
<comment type="caution">
    <text evidence="1">The sequence shown here is derived from an EMBL/GenBank/DDBJ whole genome shotgun (WGS) entry which is preliminary data.</text>
</comment>
<evidence type="ECO:0000313" key="2">
    <source>
        <dbReference type="Proteomes" id="UP000247409"/>
    </source>
</evidence>
<dbReference type="AlphaFoldDB" id="A0A2V3ILU4"/>
<proteinExistence type="predicted"/>
<sequence>MSIRKTKVYSWLTSPLLPATIIIVVLLASQLRSFSQLKSLPSLLYVDIVSETNWSATHSSKLSLARAHTSGLLHRKVWVVPLDEMWQLGLSDASQEGCPQAMGAFTRHVLSGESTASTASELAHDIRRGRGVTELHALGKPFLLVHGSNREIVHAFALPVQGVFPRKGKKWFTQVIKPVDFVQHTTTLLMSNSEQAGDLLLRHFCSKEHAEWMLRMVAYALRLFHVRRLIPKSNPMDNVAFNDTLCCKADVRVSHDLRMCGIPCDQNGLYNIISYFPQTR</sequence>
<accession>A0A2V3ILU4</accession>
<dbReference type="Proteomes" id="UP000247409">
    <property type="component" value="Unassembled WGS sequence"/>
</dbReference>
<evidence type="ECO:0000313" key="1">
    <source>
        <dbReference type="EMBL" id="PXF42090.1"/>
    </source>
</evidence>
<organism evidence="1 2">
    <name type="scientific">Gracilariopsis chorda</name>
    <dbReference type="NCBI Taxonomy" id="448386"/>
    <lineage>
        <taxon>Eukaryota</taxon>
        <taxon>Rhodophyta</taxon>
        <taxon>Florideophyceae</taxon>
        <taxon>Rhodymeniophycidae</taxon>
        <taxon>Gracilariales</taxon>
        <taxon>Gracilariaceae</taxon>
        <taxon>Gracilariopsis</taxon>
    </lineage>
</organism>
<keyword evidence="2" id="KW-1185">Reference proteome</keyword>